<organism evidence="14 15">
    <name type="scientific">Dipteronia sinensis</name>
    <dbReference type="NCBI Taxonomy" id="43782"/>
    <lineage>
        <taxon>Eukaryota</taxon>
        <taxon>Viridiplantae</taxon>
        <taxon>Streptophyta</taxon>
        <taxon>Embryophyta</taxon>
        <taxon>Tracheophyta</taxon>
        <taxon>Spermatophyta</taxon>
        <taxon>Magnoliopsida</taxon>
        <taxon>eudicotyledons</taxon>
        <taxon>Gunneridae</taxon>
        <taxon>Pentapetalae</taxon>
        <taxon>rosids</taxon>
        <taxon>malvids</taxon>
        <taxon>Sapindales</taxon>
        <taxon>Sapindaceae</taxon>
        <taxon>Hippocastanoideae</taxon>
        <taxon>Acereae</taxon>
        <taxon>Dipteronia</taxon>
    </lineage>
</organism>
<dbReference type="Pfam" id="PF23598">
    <property type="entry name" value="LRR_14"/>
    <property type="match status" value="1"/>
</dbReference>
<evidence type="ECO:0000256" key="4">
    <source>
        <dbReference type="ARBA" id="ARBA00022614"/>
    </source>
</evidence>
<evidence type="ECO:0000256" key="6">
    <source>
        <dbReference type="ARBA" id="ARBA00022729"/>
    </source>
</evidence>
<name>A0AAD9ZTP8_9ROSI</name>
<evidence type="ECO:0000256" key="12">
    <source>
        <dbReference type="SAM" id="SignalP"/>
    </source>
</evidence>
<feature type="domain" description="Disease resistance R13L4/SHOC-2-like LRR" evidence="13">
    <location>
        <begin position="281"/>
        <end position="455"/>
    </location>
</feature>
<keyword evidence="9" id="KW-0472">Membrane</keyword>
<evidence type="ECO:0000256" key="11">
    <source>
        <dbReference type="ARBA" id="ARBA00023180"/>
    </source>
</evidence>
<evidence type="ECO:0000259" key="13">
    <source>
        <dbReference type="Pfam" id="PF23598"/>
    </source>
</evidence>
<accession>A0AAD9ZTP8</accession>
<dbReference type="InterPro" id="IPR001611">
    <property type="entry name" value="Leu-rich_rpt"/>
</dbReference>
<dbReference type="GO" id="GO:0005886">
    <property type="term" value="C:plasma membrane"/>
    <property type="evidence" value="ECO:0007669"/>
    <property type="project" value="UniProtKB-SubCell"/>
</dbReference>
<dbReference type="AlphaFoldDB" id="A0AAD9ZTP8"/>
<protein>
    <recommendedName>
        <fullName evidence="13">Disease resistance R13L4/SHOC-2-like LRR domain-containing protein</fullName>
    </recommendedName>
</protein>
<dbReference type="Pfam" id="PF00560">
    <property type="entry name" value="LRR_1"/>
    <property type="match status" value="1"/>
</dbReference>
<keyword evidence="11" id="KW-0325">Glycoprotein</keyword>
<evidence type="ECO:0000256" key="3">
    <source>
        <dbReference type="ARBA" id="ARBA00022475"/>
    </source>
</evidence>
<proteinExistence type="inferred from homology"/>
<evidence type="ECO:0000256" key="8">
    <source>
        <dbReference type="ARBA" id="ARBA00022989"/>
    </source>
</evidence>
<keyword evidence="15" id="KW-1185">Reference proteome</keyword>
<keyword evidence="6 12" id="KW-0732">Signal</keyword>
<dbReference type="EMBL" id="JANJYJ010000008">
    <property type="protein sequence ID" value="KAK3192982.1"/>
    <property type="molecule type" value="Genomic_DNA"/>
</dbReference>
<keyword evidence="7" id="KW-0677">Repeat</keyword>
<evidence type="ECO:0000256" key="9">
    <source>
        <dbReference type="ARBA" id="ARBA00023136"/>
    </source>
</evidence>
<feature type="signal peptide" evidence="12">
    <location>
        <begin position="1"/>
        <end position="17"/>
    </location>
</feature>
<dbReference type="Proteomes" id="UP001281410">
    <property type="component" value="Unassembled WGS sequence"/>
</dbReference>
<evidence type="ECO:0000256" key="1">
    <source>
        <dbReference type="ARBA" id="ARBA00004251"/>
    </source>
</evidence>
<dbReference type="PANTHER" id="PTHR48063:SF101">
    <property type="entry name" value="LRR RECEPTOR-LIKE SERINE_THREONINE-PROTEIN KINASE FLS2"/>
    <property type="match status" value="1"/>
</dbReference>
<evidence type="ECO:0000256" key="5">
    <source>
        <dbReference type="ARBA" id="ARBA00022692"/>
    </source>
</evidence>
<dbReference type="SUPFAM" id="SSF52058">
    <property type="entry name" value="L domain-like"/>
    <property type="match status" value="1"/>
</dbReference>
<evidence type="ECO:0000256" key="2">
    <source>
        <dbReference type="ARBA" id="ARBA00009592"/>
    </source>
</evidence>
<keyword evidence="10" id="KW-0675">Receptor</keyword>
<dbReference type="InterPro" id="IPR055414">
    <property type="entry name" value="LRR_R13L4/SHOC2-like"/>
</dbReference>
<keyword evidence="8" id="KW-1133">Transmembrane helix</keyword>
<dbReference type="Gene3D" id="3.80.10.10">
    <property type="entry name" value="Ribonuclease Inhibitor"/>
    <property type="match status" value="3"/>
</dbReference>
<dbReference type="SUPFAM" id="SSF52047">
    <property type="entry name" value="RNI-like"/>
    <property type="match status" value="1"/>
</dbReference>
<dbReference type="PANTHER" id="PTHR48063">
    <property type="entry name" value="LRR RECEPTOR-LIKE KINASE"/>
    <property type="match status" value="1"/>
</dbReference>
<evidence type="ECO:0000313" key="14">
    <source>
        <dbReference type="EMBL" id="KAK3192982.1"/>
    </source>
</evidence>
<evidence type="ECO:0000256" key="10">
    <source>
        <dbReference type="ARBA" id="ARBA00023170"/>
    </source>
</evidence>
<dbReference type="FunFam" id="3.80.10.10:FF:001347">
    <property type="entry name" value="LRR receptor-like serine/threonine-protein kinase GSO2"/>
    <property type="match status" value="1"/>
</dbReference>
<comment type="caution">
    <text evidence="14">The sequence shown here is derived from an EMBL/GenBank/DDBJ whole genome shotgun (WGS) entry which is preliminary data.</text>
</comment>
<comment type="similarity">
    <text evidence="2">Belongs to the RLP family.</text>
</comment>
<sequence length="593" mass="67039">MIFIFILLSFYTKTALGLQSGIGDDNIKCIERERDALLTFKEDLADEYNFSLHGGMKLLIETAANGEALKKSGPALRKGNISSSFLELKHLIYLGLSLNDFEGKRIPDYIGSLKNLRYLDLVANNLIGKVPYQHGNLSKLQFLDLSVNFIYADKLEWLYDHSSLRRLQLNSISLADAFDWLQVVSGLPCLTELELGNSYLPFVNSLSISFKNSSKTLTRLYLAENDLPNSSIYPWLSNLNSSLVELDLSFNKLLGPFRDYVFSNMTSLLYLDLGHNQFVGPLKFFGNFCGLKTLSLDNNFFSGSLPDFSLFSSLRELQLHQNNMNGYLSKSFGQLSLLTILSLDNNHFLGSLPDLSGFISLEKLTIRKNLLNGTLPKNIGKLSKLEVLDVSSNFFEGMITEAQLSNLSRLSYLDISFNKLTLNFKDSWVPPFQLESIIMGGCKMGLRFPKWLQIQHIFYDLDISDARISDTIPNWFWDLSPNMYRLNISHNRISGVLPNLTLKFYEHPTIDLRCNNFEGTIPPVPSNATTLILSKNKLSVSISFLCGIIGEYFSFLDLSDNQLSGSLPDCSMPWRRLIILNLANNNFSTLQFD</sequence>
<feature type="chain" id="PRO_5041916949" description="Disease resistance R13L4/SHOC-2-like LRR domain-containing protein" evidence="12">
    <location>
        <begin position="18"/>
        <end position="593"/>
    </location>
</feature>
<reference evidence="14" key="1">
    <citation type="journal article" date="2023" name="Plant J.">
        <title>Genome sequences and population genomics provide insights into the demographic history, inbreeding, and mutation load of two 'living fossil' tree species of Dipteronia.</title>
        <authorList>
            <person name="Feng Y."/>
            <person name="Comes H.P."/>
            <person name="Chen J."/>
            <person name="Zhu S."/>
            <person name="Lu R."/>
            <person name="Zhang X."/>
            <person name="Li P."/>
            <person name="Qiu J."/>
            <person name="Olsen K.M."/>
            <person name="Qiu Y."/>
        </authorList>
    </citation>
    <scope>NUCLEOTIDE SEQUENCE</scope>
    <source>
        <strain evidence="14">NBL</strain>
    </source>
</reference>
<keyword evidence="3" id="KW-1003">Cell membrane</keyword>
<keyword evidence="5" id="KW-0812">Transmembrane</keyword>
<evidence type="ECO:0000256" key="7">
    <source>
        <dbReference type="ARBA" id="ARBA00022737"/>
    </source>
</evidence>
<dbReference type="InterPro" id="IPR046956">
    <property type="entry name" value="RLP23-like"/>
</dbReference>
<comment type="subcellular location">
    <subcellularLocation>
        <location evidence="1">Cell membrane</location>
        <topology evidence="1">Single-pass type I membrane protein</topology>
    </subcellularLocation>
</comment>
<dbReference type="InterPro" id="IPR032675">
    <property type="entry name" value="LRR_dom_sf"/>
</dbReference>
<keyword evidence="4" id="KW-0433">Leucine-rich repeat</keyword>
<gene>
    <name evidence="14" type="ORF">Dsin_024292</name>
</gene>
<evidence type="ECO:0000313" key="15">
    <source>
        <dbReference type="Proteomes" id="UP001281410"/>
    </source>
</evidence>